<dbReference type="eggNOG" id="COG0493">
    <property type="taxonomic scope" value="Bacteria"/>
</dbReference>
<dbReference type="PANTHER" id="PTHR48467:SF1">
    <property type="entry name" value="GLUTAMATE SYNTHASE 1 [NADH], CHLOROPLASTIC-LIKE"/>
    <property type="match status" value="1"/>
</dbReference>
<evidence type="ECO:0000256" key="6">
    <source>
        <dbReference type="ARBA" id="ARBA00022857"/>
    </source>
</evidence>
<evidence type="ECO:0000256" key="7">
    <source>
        <dbReference type="ARBA" id="ARBA00023002"/>
    </source>
</evidence>
<comment type="catalytic activity">
    <reaction evidence="8">
        <text>2 reduced [2Fe-2S]-[ferredoxin] + NADP(+) + H(+) = 2 oxidized [2Fe-2S]-[ferredoxin] + NADPH</text>
        <dbReference type="Rhea" id="RHEA:20125"/>
        <dbReference type="Rhea" id="RHEA-COMP:10000"/>
        <dbReference type="Rhea" id="RHEA-COMP:10001"/>
        <dbReference type="ChEBI" id="CHEBI:15378"/>
        <dbReference type="ChEBI" id="CHEBI:33737"/>
        <dbReference type="ChEBI" id="CHEBI:33738"/>
        <dbReference type="ChEBI" id="CHEBI:57783"/>
        <dbReference type="ChEBI" id="CHEBI:58349"/>
        <dbReference type="EC" id="1.18.1.2"/>
    </reaction>
</comment>
<dbReference type="InterPro" id="IPR055275">
    <property type="entry name" value="Ferredox_Rdtase"/>
</dbReference>
<dbReference type="Gene3D" id="3.40.50.720">
    <property type="entry name" value="NAD(P)-binding Rossmann-like Domain"/>
    <property type="match status" value="1"/>
</dbReference>
<dbReference type="InterPro" id="IPR036188">
    <property type="entry name" value="FAD/NAD-bd_sf"/>
</dbReference>
<sequence>MAIVGSGPSAFYAAEELLTRRDVDVDVSMFERLPVAGGLVRFGVAPDHQTTKAVERVFSRTARRNGFRAFLGVEIGRDISVDELLDHHHAVIYASGASDDRKLGIPGEDLPGSFAAREFVAWYNGHPDSAGRTFDLSGRRAVVIGNGNVALDVARILACDPDRLVPGDIAEHALDALRRSTIEEVVVLGRRGPEHAAFTTPELIALGALQEVEVSVHGGYDASDDAPIKLRTLADYARRSPRPGRRKITLRFHEAPVEILGDSHVQGIRIASTRMDGSEQDLEASMVLRSVGYRGAPVPGLPFDSQRGTVPNVAGRVVDPVDERPVPGVYVAGWIKRGPTGVIGTNRYCAAETVDALVADHQHALLPQPSRPGDELAEVVHSRCPDSFGFDGWKRIDRYERVEGRRRGRARQKLVEVGAMLAVARGTENDQYLPQ</sequence>
<dbReference type="KEGG" id="rha:RHA1_ro00406"/>
<dbReference type="Gene3D" id="3.50.50.60">
    <property type="entry name" value="FAD/NAD(P)-binding domain"/>
    <property type="match status" value="1"/>
</dbReference>
<gene>
    <name evidence="12" type="ordered locus">RHA1_ro00406</name>
</gene>
<dbReference type="InterPro" id="IPR021163">
    <property type="entry name" value="Ferredox_Rdtase_adrenod"/>
</dbReference>
<evidence type="ECO:0000256" key="10">
    <source>
        <dbReference type="PIRSR" id="PIRSR000362-2"/>
    </source>
</evidence>
<reference evidence="13" key="1">
    <citation type="journal article" date="2006" name="Proc. Natl. Acad. Sci. U.S.A.">
        <title>The complete genome of Rhodococcus sp. RHA1 provides insights into a catabolic powerhouse.</title>
        <authorList>
            <person name="McLeod M.P."/>
            <person name="Warren R.L."/>
            <person name="Hsiao W.W.L."/>
            <person name="Araki N."/>
            <person name="Myhre M."/>
            <person name="Fernandes C."/>
            <person name="Miyazawa D."/>
            <person name="Wong W."/>
            <person name="Lillquist A.L."/>
            <person name="Wang D."/>
            <person name="Dosanjh M."/>
            <person name="Hara H."/>
            <person name="Petrescu A."/>
            <person name="Morin R.D."/>
            <person name="Yang G."/>
            <person name="Stott J.M."/>
            <person name="Schein J.E."/>
            <person name="Shin H."/>
            <person name="Smailus D."/>
            <person name="Siddiqui A.S."/>
            <person name="Marra M.A."/>
            <person name="Jones S.J.M."/>
            <person name="Holt R."/>
            <person name="Brinkman F.S.L."/>
            <person name="Miyauchi K."/>
            <person name="Fukuda M."/>
            <person name="Davies J.E."/>
            <person name="Mohn W.W."/>
            <person name="Eltis L.D."/>
        </authorList>
    </citation>
    <scope>NUCLEOTIDE SEQUENCE [LARGE SCALE GENOMIC DNA]</scope>
    <source>
        <strain evidence="13">RHA1</strain>
    </source>
</reference>
<feature type="binding site" evidence="9">
    <location>
        <position position="75"/>
    </location>
    <ligand>
        <name>FAD</name>
        <dbReference type="ChEBI" id="CHEBI:57692"/>
    </ligand>
</feature>
<evidence type="ECO:0000256" key="5">
    <source>
        <dbReference type="ARBA" id="ARBA00022827"/>
    </source>
</evidence>
<accession>Q0SJP4</accession>
<feature type="binding site" evidence="10">
    <location>
        <begin position="146"/>
        <end position="149"/>
    </location>
    <ligand>
        <name>NADP(+)</name>
        <dbReference type="ChEBI" id="CHEBI:58349"/>
    </ligand>
</feature>
<dbReference type="Pfam" id="PF07992">
    <property type="entry name" value="Pyr_redox_2"/>
    <property type="match status" value="1"/>
</dbReference>
<dbReference type="GO" id="GO:0004324">
    <property type="term" value="F:ferredoxin-NADP+ reductase activity"/>
    <property type="evidence" value="ECO:0007669"/>
    <property type="project" value="UniProtKB-EC"/>
</dbReference>
<dbReference type="EC" id="1.18.1.2" evidence="3"/>
<feature type="binding site" evidence="9">
    <location>
        <position position="31"/>
    </location>
    <ligand>
        <name>FAD</name>
        <dbReference type="ChEBI" id="CHEBI:57692"/>
    </ligand>
</feature>
<evidence type="ECO:0000256" key="8">
    <source>
        <dbReference type="ARBA" id="ARBA00047776"/>
    </source>
</evidence>
<feature type="binding site" evidence="9">
    <location>
        <position position="9"/>
    </location>
    <ligand>
        <name>FAD</name>
        <dbReference type="ChEBI" id="CHEBI:57692"/>
    </ligand>
</feature>
<comment type="cofactor">
    <cofactor evidence="1 9">
        <name>FAD</name>
        <dbReference type="ChEBI" id="CHEBI:57692"/>
    </cofactor>
</comment>
<keyword evidence="4" id="KW-0285">Flavoprotein</keyword>
<evidence type="ECO:0000259" key="11">
    <source>
        <dbReference type="Pfam" id="PF07992"/>
    </source>
</evidence>
<evidence type="ECO:0000313" key="12">
    <source>
        <dbReference type="EMBL" id="ABG92242.1"/>
    </source>
</evidence>
<dbReference type="InterPro" id="IPR023753">
    <property type="entry name" value="FAD/NAD-binding_dom"/>
</dbReference>
<evidence type="ECO:0000256" key="9">
    <source>
        <dbReference type="PIRSR" id="PIRSR000362-1"/>
    </source>
</evidence>
<dbReference type="HOGENOM" id="CLU_024722_4_0_11"/>
<feature type="binding site" evidence="9">
    <location>
        <position position="334"/>
    </location>
    <ligand>
        <name>FAD</name>
        <dbReference type="ChEBI" id="CHEBI:57692"/>
    </ligand>
</feature>
<protein>
    <recommendedName>
        <fullName evidence="3">ferredoxin--NADP(+) reductase</fullName>
        <ecNumber evidence="3">1.18.1.2</ecNumber>
    </recommendedName>
</protein>
<feature type="binding site" evidence="10">
    <location>
        <position position="202"/>
    </location>
    <ligand>
        <name>NADP(+)</name>
        <dbReference type="ChEBI" id="CHEBI:58349"/>
    </ligand>
</feature>
<dbReference type="SUPFAM" id="SSF51971">
    <property type="entry name" value="Nucleotide-binding domain"/>
    <property type="match status" value="1"/>
</dbReference>
<feature type="binding site" evidence="10">
    <location>
        <position position="341"/>
    </location>
    <ligand>
        <name>NADP(+)</name>
        <dbReference type="ChEBI" id="CHEBI:58349"/>
    </ligand>
</feature>
<comment type="similarity">
    <text evidence="2">Belongs to the ferredoxin--NADP reductase type 1 family.</text>
</comment>
<dbReference type="Proteomes" id="UP000008710">
    <property type="component" value="Chromosome"/>
</dbReference>
<keyword evidence="7 12" id="KW-0560">Oxidoreductase</keyword>
<feature type="binding site" evidence="10">
    <location>
        <begin position="190"/>
        <end position="191"/>
    </location>
    <ligand>
        <name>NADP(+)</name>
        <dbReference type="ChEBI" id="CHEBI:58349"/>
    </ligand>
</feature>
<dbReference type="PRINTS" id="PR00419">
    <property type="entry name" value="ADXRDTASE"/>
</dbReference>
<feature type="binding site" evidence="9">
    <location>
        <position position="39"/>
    </location>
    <ligand>
        <name>FAD</name>
        <dbReference type="ChEBI" id="CHEBI:57692"/>
    </ligand>
</feature>
<evidence type="ECO:0000256" key="3">
    <source>
        <dbReference type="ARBA" id="ARBA00013223"/>
    </source>
</evidence>
<feature type="binding site" evidence="9">
    <location>
        <begin position="341"/>
        <end position="343"/>
    </location>
    <ligand>
        <name>FAD</name>
        <dbReference type="ChEBI" id="CHEBI:57692"/>
    </ligand>
</feature>
<dbReference type="AlphaFoldDB" id="Q0SJP4"/>
<dbReference type="PIRSF" id="PIRSF000362">
    <property type="entry name" value="FNR"/>
    <property type="match status" value="1"/>
</dbReference>
<name>Q0SJP4_RHOJR</name>
<feature type="domain" description="FAD/NAD(P)-binding" evidence="11">
    <location>
        <begin position="2"/>
        <end position="158"/>
    </location>
</feature>
<evidence type="ECO:0000256" key="1">
    <source>
        <dbReference type="ARBA" id="ARBA00001974"/>
    </source>
</evidence>
<dbReference type="PANTHER" id="PTHR48467">
    <property type="entry name" value="GLUTAMATE SYNTHASE 1 [NADH], CHLOROPLASTIC-LIKE"/>
    <property type="match status" value="1"/>
</dbReference>
<organism evidence="12 13">
    <name type="scientific">Rhodococcus jostii (strain RHA1)</name>
    <dbReference type="NCBI Taxonomy" id="101510"/>
    <lineage>
        <taxon>Bacteria</taxon>
        <taxon>Bacillati</taxon>
        <taxon>Actinomycetota</taxon>
        <taxon>Actinomycetes</taxon>
        <taxon>Mycobacteriales</taxon>
        <taxon>Nocardiaceae</taxon>
        <taxon>Rhodococcus</taxon>
    </lineage>
</organism>
<keyword evidence="6 10" id="KW-0521">NADP</keyword>
<dbReference type="EMBL" id="CP000431">
    <property type="protein sequence ID" value="ABG92242.1"/>
    <property type="molecule type" value="Genomic_DNA"/>
</dbReference>
<evidence type="ECO:0000313" key="13">
    <source>
        <dbReference type="Proteomes" id="UP000008710"/>
    </source>
</evidence>
<evidence type="ECO:0000256" key="4">
    <source>
        <dbReference type="ARBA" id="ARBA00022630"/>
    </source>
</evidence>
<keyword evidence="5 9" id="KW-0274">FAD</keyword>
<evidence type="ECO:0000256" key="2">
    <source>
        <dbReference type="ARBA" id="ARBA00008312"/>
    </source>
</evidence>
<proteinExistence type="inferred from homology"/>